<keyword evidence="3" id="KW-1185">Reference proteome</keyword>
<dbReference type="Proteomes" id="UP001589733">
    <property type="component" value="Unassembled WGS sequence"/>
</dbReference>
<feature type="signal peptide" evidence="1">
    <location>
        <begin position="1"/>
        <end position="19"/>
    </location>
</feature>
<dbReference type="RefSeq" id="WP_380013780.1">
    <property type="nucleotide sequence ID" value="NZ_JBHLYR010000059.1"/>
</dbReference>
<evidence type="ECO:0008006" key="4">
    <source>
        <dbReference type="Google" id="ProtNLM"/>
    </source>
</evidence>
<name>A0ABV6B2G4_9DEIO</name>
<sequence length="327" mass="34301">MFASVRPLLYLMFVLAACAPITVQPARTAALNLAGPAPDVVLLSVSGHCGPPCLAPRDNWDYLSSRGTVDAVADAIASAGLTVQVAGYASDAAAQFESLQVQGAQRGFGALLADFEGLKNGWMKGPNPPRLVLLGHSQGVAWLHYLTRLSPETPFALQIDLDGICTAWRADHSVGIRSLPAPPDGLPTALSACDNLNIPGGSLLTRGSLSLKDLVWPNVAVNLEVQSKRLPARTNGSGLLVNYLFDLSRNARLDGSAAGIQTYMSAREDHSAVSYPGSDAVRWVLTQTSLTAQGWKAQQEAIQANPAPVEAPATLPLGLPETTPAAP</sequence>
<keyword evidence="1" id="KW-0732">Signal</keyword>
<feature type="chain" id="PRO_5046594384" description="Alpha/beta hydrolase" evidence="1">
    <location>
        <begin position="20"/>
        <end position="327"/>
    </location>
</feature>
<protein>
    <recommendedName>
        <fullName evidence="4">Alpha/beta hydrolase</fullName>
    </recommendedName>
</protein>
<accession>A0ABV6B2G4</accession>
<dbReference type="EMBL" id="JBHLYR010000059">
    <property type="protein sequence ID" value="MFB9993949.1"/>
    <property type="molecule type" value="Genomic_DNA"/>
</dbReference>
<gene>
    <name evidence="2" type="ORF">ACFFLM_18500</name>
</gene>
<evidence type="ECO:0000256" key="1">
    <source>
        <dbReference type="SAM" id="SignalP"/>
    </source>
</evidence>
<proteinExistence type="predicted"/>
<evidence type="ECO:0000313" key="2">
    <source>
        <dbReference type="EMBL" id="MFB9993949.1"/>
    </source>
</evidence>
<comment type="caution">
    <text evidence="2">The sequence shown here is derived from an EMBL/GenBank/DDBJ whole genome shotgun (WGS) entry which is preliminary data.</text>
</comment>
<organism evidence="2 3">
    <name type="scientific">Deinococcus oregonensis</name>
    <dbReference type="NCBI Taxonomy" id="1805970"/>
    <lineage>
        <taxon>Bacteria</taxon>
        <taxon>Thermotogati</taxon>
        <taxon>Deinococcota</taxon>
        <taxon>Deinococci</taxon>
        <taxon>Deinococcales</taxon>
        <taxon>Deinococcaceae</taxon>
        <taxon>Deinococcus</taxon>
    </lineage>
</organism>
<dbReference type="InterPro" id="IPR029058">
    <property type="entry name" value="AB_hydrolase_fold"/>
</dbReference>
<reference evidence="2 3" key="1">
    <citation type="submission" date="2024-09" db="EMBL/GenBank/DDBJ databases">
        <authorList>
            <person name="Sun Q."/>
            <person name="Mori K."/>
        </authorList>
    </citation>
    <scope>NUCLEOTIDE SEQUENCE [LARGE SCALE GENOMIC DNA]</scope>
    <source>
        <strain evidence="2 3">JCM 13503</strain>
    </source>
</reference>
<evidence type="ECO:0000313" key="3">
    <source>
        <dbReference type="Proteomes" id="UP001589733"/>
    </source>
</evidence>
<dbReference type="PROSITE" id="PS51257">
    <property type="entry name" value="PROKAR_LIPOPROTEIN"/>
    <property type="match status" value="1"/>
</dbReference>
<dbReference type="SUPFAM" id="SSF53474">
    <property type="entry name" value="alpha/beta-Hydrolases"/>
    <property type="match status" value="1"/>
</dbReference>